<dbReference type="InterPro" id="IPR024259">
    <property type="entry name" value="MerB_HTH_dom"/>
</dbReference>
<proteinExistence type="inferred from homology"/>
<dbReference type="InterPro" id="IPR036390">
    <property type="entry name" value="WH_DNA-bd_sf"/>
</dbReference>
<dbReference type="InterPro" id="IPR053717">
    <property type="entry name" value="MerB_lyase_sf"/>
</dbReference>
<evidence type="ECO:0000313" key="12">
    <source>
        <dbReference type="Proteomes" id="UP000645612"/>
    </source>
</evidence>
<evidence type="ECO:0000256" key="2">
    <source>
        <dbReference type="ARBA" id="ARBA00009443"/>
    </source>
</evidence>
<organism evidence="11 12">
    <name type="scientific">Burkholderia cepacia</name>
    <name type="common">Pseudomonas cepacia</name>
    <dbReference type="NCBI Taxonomy" id="292"/>
    <lineage>
        <taxon>Bacteria</taxon>
        <taxon>Pseudomonadati</taxon>
        <taxon>Pseudomonadota</taxon>
        <taxon>Betaproteobacteria</taxon>
        <taxon>Burkholderiales</taxon>
        <taxon>Burkholderiaceae</taxon>
        <taxon>Burkholderia</taxon>
        <taxon>Burkholderia cepacia complex</taxon>
    </lineage>
</organism>
<dbReference type="Gene3D" id="3.30.450.410">
    <property type="match status" value="1"/>
</dbReference>
<evidence type="ECO:0000256" key="5">
    <source>
        <dbReference type="ARBA" id="ARBA00022466"/>
    </source>
</evidence>
<evidence type="ECO:0000259" key="10">
    <source>
        <dbReference type="Pfam" id="PF12324"/>
    </source>
</evidence>
<evidence type="ECO:0000256" key="7">
    <source>
        <dbReference type="ARBA" id="ARBA00023239"/>
    </source>
</evidence>
<gene>
    <name evidence="11" type="primary">merB</name>
    <name evidence="11" type="ORF">JAO13_18665</name>
</gene>
<dbReference type="Pfam" id="PF03243">
    <property type="entry name" value="MerB"/>
    <property type="match status" value="1"/>
</dbReference>
<comment type="caution">
    <text evidence="11">The sequence shown here is derived from an EMBL/GenBank/DDBJ whole genome shotgun (WGS) entry which is preliminary data.</text>
</comment>
<dbReference type="PIRSF" id="PIRSF001458">
    <property type="entry name" value="MerB"/>
    <property type="match status" value="1"/>
</dbReference>
<dbReference type="NCBIfam" id="NF009710">
    <property type="entry name" value="PRK13239.1"/>
    <property type="match status" value="1"/>
</dbReference>
<evidence type="ECO:0000256" key="1">
    <source>
        <dbReference type="ARBA" id="ARBA00000165"/>
    </source>
</evidence>
<dbReference type="GO" id="GO:0046689">
    <property type="term" value="P:response to mercury ion"/>
    <property type="evidence" value="ECO:0007669"/>
    <property type="project" value="UniProtKB-KW"/>
</dbReference>
<reference evidence="11" key="1">
    <citation type="submission" date="2020-12" db="EMBL/GenBank/DDBJ databases">
        <title>Burkholderia cepacia complex in Mexico.</title>
        <authorList>
            <person name="Estrada P."/>
        </authorList>
    </citation>
    <scope>NUCLEOTIDE SEQUENCE</scope>
    <source>
        <strain evidence="11">871</strain>
    </source>
</reference>
<comment type="function">
    <text evidence="8">Cleaves the carbon-mercury bond of organomercurials such as phenylmercuric acetate. One product is Hg(2+), which is subsequently detoxified by the mercuric reductase.</text>
</comment>
<keyword evidence="7 11" id="KW-0456">Lyase</keyword>
<dbReference type="RefSeq" id="WP_198110637.1">
    <property type="nucleotide sequence ID" value="NZ_JAEDXF010000012.1"/>
</dbReference>
<dbReference type="SUPFAM" id="SSF46785">
    <property type="entry name" value="Winged helix' DNA-binding domain"/>
    <property type="match status" value="1"/>
</dbReference>
<sequence>MNLARYTAELVERLTMANQLEGFADLFVVLLRELSKGVPVSPAALALALDWPVGRVIAALEQAVSTEWDDDGNVVGYGLTLRETPHTFEVGGRHLYTWCAFDTLFFPALIDQTAYVTSRCAATGILVSLTVTPTAIEDIEPTGAAVSLILPQNTPDIRHAFCCHVHFFASAATGQQWAATSPVIEVVSVRDAFAVGHECAERLLRATCLRNAGSTDRA</sequence>
<dbReference type="EMBL" id="JAEDXG010000017">
    <property type="protein sequence ID" value="MBH9698463.1"/>
    <property type="molecule type" value="Genomic_DNA"/>
</dbReference>
<dbReference type="NCBIfam" id="NF033555">
    <property type="entry name" value="lyase_MerB"/>
    <property type="match status" value="1"/>
</dbReference>
<feature type="domain" description="Alkylmercury lyase helix-turn-helix" evidence="10">
    <location>
        <begin position="8"/>
        <end position="78"/>
    </location>
</feature>
<name>A0A8I1AVH3_BURCE</name>
<accession>A0A8I1AVH3</accession>
<comment type="similarity">
    <text evidence="2">Belongs to the MerB family.</text>
</comment>
<dbReference type="SUPFAM" id="SSF160387">
    <property type="entry name" value="NosL/MerB-like"/>
    <property type="match status" value="1"/>
</dbReference>
<dbReference type="PRINTS" id="PR01699">
    <property type="entry name" value="ORGNOHGLYASE"/>
</dbReference>
<keyword evidence="5" id="KW-0475">Mercuric resistance</keyword>
<dbReference type="Proteomes" id="UP000645612">
    <property type="component" value="Unassembled WGS sequence"/>
</dbReference>
<dbReference type="InterPro" id="IPR004927">
    <property type="entry name" value="MerB"/>
</dbReference>
<keyword evidence="6" id="KW-0476">Mercury</keyword>
<protein>
    <recommendedName>
        <fullName evidence="4">Alkylmercury lyase</fullName>
        <ecNumber evidence="3">4.99.1.2</ecNumber>
    </recommendedName>
    <alternativeName>
        <fullName evidence="9">Organomercurial lyase</fullName>
    </alternativeName>
</protein>
<dbReference type="AlphaFoldDB" id="A0A8I1AVH3"/>
<dbReference type="Pfam" id="PF12324">
    <property type="entry name" value="HTH_15"/>
    <property type="match status" value="1"/>
</dbReference>
<comment type="catalytic activity">
    <reaction evidence="1">
        <text>an alkylmercury + H(+) = an alkane + Hg(2+)</text>
        <dbReference type="Rhea" id="RHEA:18777"/>
        <dbReference type="ChEBI" id="CHEBI:15378"/>
        <dbReference type="ChEBI" id="CHEBI:16793"/>
        <dbReference type="ChEBI" id="CHEBI:18310"/>
        <dbReference type="ChEBI" id="CHEBI:83725"/>
        <dbReference type="EC" id="4.99.1.2"/>
    </reaction>
</comment>
<evidence type="ECO:0000256" key="3">
    <source>
        <dbReference type="ARBA" id="ARBA00013237"/>
    </source>
</evidence>
<dbReference type="EC" id="4.99.1.2" evidence="3"/>
<evidence type="ECO:0000256" key="8">
    <source>
        <dbReference type="ARBA" id="ARBA00025326"/>
    </source>
</evidence>
<evidence type="ECO:0000256" key="6">
    <source>
        <dbReference type="ARBA" id="ARBA00022914"/>
    </source>
</evidence>
<evidence type="ECO:0000256" key="4">
    <source>
        <dbReference type="ARBA" id="ARBA00018180"/>
    </source>
</evidence>
<evidence type="ECO:0000256" key="9">
    <source>
        <dbReference type="ARBA" id="ARBA00031271"/>
    </source>
</evidence>
<evidence type="ECO:0000313" key="11">
    <source>
        <dbReference type="EMBL" id="MBH9698463.1"/>
    </source>
</evidence>
<dbReference type="GO" id="GO:0018836">
    <property type="term" value="F:alkylmercury lyase activity"/>
    <property type="evidence" value="ECO:0007669"/>
    <property type="project" value="UniProtKB-EC"/>
</dbReference>